<evidence type="ECO:0000313" key="2">
    <source>
        <dbReference type="EMBL" id="EDL81386.1"/>
    </source>
</evidence>
<reference evidence="3" key="3">
    <citation type="submission" date="2005-09" db="EMBL/GenBank/DDBJ databases">
        <authorList>
            <person name="Mural R.J."/>
            <person name="Li P.W."/>
            <person name="Adams M.D."/>
            <person name="Amanatides P.G."/>
            <person name="Baden-Tillson H."/>
            <person name="Barnstead M."/>
            <person name="Chin S.H."/>
            <person name="Dew I."/>
            <person name="Evans C.A."/>
            <person name="Ferriera S."/>
            <person name="Flanigan M."/>
            <person name="Fosler C."/>
            <person name="Glodek A."/>
            <person name="Gu Z."/>
            <person name="Holt R.A."/>
            <person name="Jennings D."/>
            <person name="Kraft C.L."/>
            <person name="Lu F."/>
            <person name="Nguyen T."/>
            <person name="Nusskern D.R."/>
            <person name="Pfannkoch C.M."/>
            <person name="Sitter C."/>
            <person name="Sutton G.G."/>
            <person name="Venter J.C."/>
            <person name="Wang Z."/>
            <person name="Woodage T."/>
            <person name="Zheng X.H."/>
            <person name="Zhong F."/>
        </authorList>
    </citation>
    <scope>NUCLEOTIDE SEQUENCE [LARGE SCALE GENOMIC DNA]</scope>
    <source>
        <strain evidence="1">BN</strain>
        <strain evidence="3">BN, Sprague-Dawley</strain>
    </source>
</reference>
<dbReference type="EMBL" id="CH473982">
    <property type="protein sequence ID" value="EDL81385.1"/>
    <property type="molecule type" value="Genomic_DNA"/>
</dbReference>
<accession>A6JDJ2</accession>
<sequence>MVRKALLRRASDDFRRRLSRDWLLAALRLSSCAAAEVLSAAAAKRLARCLTPFCWYSLPRGQKAGLMLTMSL</sequence>
<proteinExistence type="predicted"/>
<dbReference type="Proteomes" id="UP000234681">
    <property type="component" value="Chromosome 6"/>
</dbReference>
<evidence type="ECO:0000313" key="1">
    <source>
        <dbReference type="EMBL" id="EDL81384.1"/>
    </source>
</evidence>
<organism evidence="2 3">
    <name type="scientific">Rattus norvegicus</name>
    <name type="common">Rat</name>
    <dbReference type="NCBI Taxonomy" id="10116"/>
    <lineage>
        <taxon>Eukaryota</taxon>
        <taxon>Metazoa</taxon>
        <taxon>Chordata</taxon>
        <taxon>Craniata</taxon>
        <taxon>Vertebrata</taxon>
        <taxon>Euteleostomi</taxon>
        <taxon>Mammalia</taxon>
        <taxon>Eutheria</taxon>
        <taxon>Euarchontoglires</taxon>
        <taxon>Glires</taxon>
        <taxon>Rodentia</taxon>
        <taxon>Myomorpha</taxon>
        <taxon>Muroidea</taxon>
        <taxon>Muridae</taxon>
        <taxon>Murinae</taxon>
        <taxon>Rattus</taxon>
    </lineage>
</organism>
<gene>
    <name evidence="2" type="ORF">rCG_20904</name>
</gene>
<name>A6JDJ2_RAT</name>
<dbReference type="EMBL" id="CH473982">
    <property type="protein sequence ID" value="EDL81384.1"/>
    <property type="molecule type" value="Genomic_DNA"/>
</dbReference>
<reference evidence="2" key="2">
    <citation type="submission" date="2005-07" db="EMBL/GenBank/DDBJ databases">
        <authorList>
            <person name="Mural R.J."/>
            <person name="Li P.W."/>
            <person name="Adams M.D."/>
            <person name="Amanatides P.G."/>
            <person name="Baden-Tillson H."/>
            <person name="Barnstead M."/>
            <person name="Chin S.H."/>
            <person name="Dew I."/>
            <person name="Evans C.A."/>
            <person name="Ferriera S."/>
            <person name="Flanigan M."/>
            <person name="Fosler C."/>
            <person name="Glodek A."/>
            <person name="Gu Z."/>
            <person name="Holt R.A."/>
            <person name="Jennings D."/>
            <person name="Kraft C.L."/>
            <person name="Lu F."/>
            <person name="Nguyen T."/>
            <person name="Nusskern D.R."/>
            <person name="Pfannkoch C.M."/>
            <person name="Sitter C."/>
            <person name="Sutton G.G."/>
            <person name="Venter J.C."/>
            <person name="Wang Z."/>
            <person name="Woodage T."/>
            <person name="Zheng X.H."/>
            <person name="Zhong F."/>
        </authorList>
    </citation>
    <scope>NUCLEOTIDE SEQUENCE</scope>
    <source>
        <strain evidence="2">BN</strain>
    </source>
</reference>
<reference evidence="2" key="1">
    <citation type="journal article" date="2005" name="Genome Res.">
        <title>Gene and alternative splicing annotation with AIR.</title>
        <authorList>
            <person name="Florea L."/>
            <person name="Di Francesco V."/>
            <person name="Miller J."/>
            <person name="Turner R."/>
            <person name="Yao A."/>
            <person name="Harris M."/>
            <person name="Walenz B."/>
            <person name="Mobarry C."/>
            <person name="Merkulov G.V."/>
            <person name="Charlab R."/>
            <person name="Dew I."/>
            <person name="Deng Z."/>
            <person name="Istrail S."/>
            <person name="Li P."/>
            <person name="Sutton G."/>
        </authorList>
    </citation>
    <scope>NUCLEOTIDE SEQUENCE</scope>
    <source>
        <strain evidence="2">BN</strain>
    </source>
</reference>
<evidence type="ECO:0000313" key="3">
    <source>
        <dbReference type="Proteomes" id="UP000234681"/>
    </source>
</evidence>
<protein>
    <submittedName>
        <fullName evidence="2">RCG20904, isoform CRA_c</fullName>
    </submittedName>
</protein>
<dbReference type="EMBL" id="CH473982">
    <property type="protein sequence ID" value="EDL81386.1"/>
    <property type="molecule type" value="Genomic_DNA"/>
</dbReference>
<dbReference type="AlphaFoldDB" id="A6JDJ2"/>